<name>A0ABP7MNG3_9GAMM</name>
<comment type="caution">
    <text evidence="2">The sequence shown here is derived from an EMBL/GenBank/DDBJ whole genome shotgun (WGS) entry which is preliminary data.</text>
</comment>
<protein>
    <submittedName>
        <fullName evidence="2">Uncharacterized protein</fullName>
    </submittedName>
</protein>
<accession>A0ABP7MNG3</accession>
<proteinExistence type="predicted"/>
<evidence type="ECO:0000313" key="2">
    <source>
        <dbReference type="EMBL" id="GAA3925157.1"/>
    </source>
</evidence>
<keyword evidence="1" id="KW-0472">Membrane</keyword>
<feature type="transmembrane region" description="Helical" evidence="1">
    <location>
        <begin position="27"/>
        <end position="47"/>
    </location>
</feature>
<organism evidence="2 3">
    <name type="scientific">Litoribacillus peritrichatus</name>
    <dbReference type="NCBI Taxonomy" id="718191"/>
    <lineage>
        <taxon>Bacteria</taxon>
        <taxon>Pseudomonadati</taxon>
        <taxon>Pseudomonadota</taxon>
        <taxon>Gammaproteobacteria</taxon>
        <taxon>Oceanospirillales</taxon>
        <taxon>Oceanospirillaceae</taxon>
        <taxon>Litoribacillus</taxon>
    </lineage>
</organism>
<feature type="transmembrane region" description="Helical" evidence="1">
    <location>
        <begin position="152"/>
        <end position="172"/>
    </location>
</feature>
<dbReference type="RefSeq" id="WP_344798398.1">
    <property type="nucleotide sequence ID" value="NZ_BAABBN010000007.1"/>
</dbReference>
<feature type="transmembrane region" description="Helical" evidence="1">
    <location>
        <begin position="86"/>
        <end position="106"/>
    </location>
</feature>
<dbReference type="Proteomes" id="UP001501565">
    <property type="component" value="Unassembled WGS sequence"/>
</dbReference>
<evidence type="ECO:0000256" key="1">
    <source>
        <dbReference type="SAM" id="Phobius"/>
    </source>
</evidence>
<sequence length="280" mass="31198">MNSTNTSISNSKERLINQVKQAITAKAIISAASIGMFIPFVKLVYWVFDTSYLGGFGVSPDIFSRPVFSSGFVSSWLVVKSMGIVVATWSIVALIFFIILTTVNIGPGEEQIPDQSHSQGADKQKDGIAKTKLSKFLVRLVDAIERSFDWPMYTWVGGLAVFFLLAFSTIWASNKGNELAEQQRDLYLESGFCADKFNSSNVGCFRIQGVDGQGHFIIANSQTHIIYLSRNSKENCQPEIILNILERDSKAQYSINRQFIQQNDLTNTLDTRASVKHKPC</sequence>
<keyword evidence="3" id="KW-1185">Reference proteome</keyword>
<feature type="transmembrane region" description="Helical" evidence="1">
    <location>
        <begin position="62"/>
        <end position="79"/>
    </location>
</feature>
<evidence type="ECO:0000313" key="3">
    <source>
        <dbReference type="Proteomes" id="UP001501565"/>
    </source>
</evidence>
<gene>
    <name evidence="2" type="ORF">GCM10022277_21400</name>
</gene>
<reference evidence="3" key="1">
    <citation type="journal article" date="2019" name="Int. J. Syst. Evol. Microbiol.">
        <title>The Global Catalogue of Microorganisms (GCM) 10K type strain sequencing project: providing services to taxonomists for standard genome sequencing and annotation.</title>
        <authorList>
            <consortium name="The Broad Institute Genomics Platform"/>
            <consortium name="The Broad Institute Genome Sequencing Center for Infectious Disease"/>
            <person name="Wu L."/>
            <person name="Ma J."/>
        </authorList>
    </citation>
    <scope>NUCLEOTIDE SEQUENCE [LARGE SCALE GENOMIC DNA]</scope>
    <source>
        <strain evidence="3">JCM 17551</strain>
    </source>
</reference>
<dbReference type="EMBL" id="BAABBN010000007">
    <property type="protein sequence ID" value="GAA3925157.1"/>
    <property type="molecule type" value="Genomic_DNA"/>
</dbReference>
<keyword evidence="1" id="KW-1133">Transmembrane helix</keyword>
<keyword evidence="1" id="KW-0812">Transmembrane</keyword>